<evidence type="ECO:0000259" key="1">
    <source>
        <dbReference type="Pfam" id="PF22552"/>
    </source>
</evidence>
<dbReference type="Proteomes" id="UP000671828">
    <property type="component" value="Chromosome"/>
</dbReference>
<gene>
    <name evidence="2" type="ORF">J7S33_28760</name>
</gene>
<name>A0A8T8HX50_9PSEU</name>
<protein>
    <recommendedName>
        <fullName evidence="1">TY-Chap N-terminal domain-containing protein</fullName>
    </recommendedName>
</protein>
<proteinExistence type="predicted"/>
<dbReference type="AlphaFoldDB" id="A0A8T8HX50"/>
<dbReference type="InterPro" id="IPR054344">
    <property type="entry name" value="TY-Chap_N"/>
</dbReference>
<sequence>VVPWAESGGMAAAGWVAPSGIDPPNWSFSLPLPASTAEYAALAERCVVALRDAYGLSGSDGLVYKAWRDGEYPLAGESWSPERMAARDRGEDPVVMPWLGLPTARG</sequence>
<dbReference type="EMBL" id="CP072788">
    <property type="protein sequence ID" value="QTR02949.1"/>
    <property type="molecule type" value="Genomic_DNA"/>
</dbReference>
<evidence type="ECO:0000313" key="2">
    <source>
        <dbReference type="EMBL" id="QTR02949.1"/>
    </source>
</evidence>
<evidence type="ECO:0000313" key="3">
    <source>
        <dbReference type="Proteomes" id="UP000671828"/>
    </source>
</evidence>
<feature type="non-terminal residue" evidence="2">
    <location>
        <position position="1"/>
    </location>
</feature>
<organism evidence="2 3">
    <name type="scientific">Saccharothrix algeriensis</name>
    <dbReference type="NCBI Taxonomy" id="173560"/>
    <lineage>
        <taxon>Bacteria</taxon>
        <taxon>Bacillati</taxon>
        <taxon>Actinomycetota</taxon>
        <taxon>Actinomycetes</taxon>
        <taxon>Pseudonocardiales</taxon>
        <taxon>Pseudonocardiaceae</taxon>
        <taxon>Saccharothrix</taxon>
    </lineage>
</organism>
<accession>A0A8T8HX50</accession>
<dbReference type="Pfam" id="PF22552">
    <property type="entry name" value="TY-Chap3"/>
    <property type="match status" value="1"/>
</dbReference>
<feature type="domain" description="TY-Chap N-terminal" evidence="1">
    <location>
        <begin position="8"/>
        <end position="58"/>
    </location>
</feature>
<reference evidence="2" key="1">
    <citation type="submission" date="2021-04" db="EMBL/GenBank/DDBJ databases">
        <title>Saccharothrix algeriensis WGS.</title>
        <authorList>
            <person name="Stuskova K."/>
            <person name="Hakalova E."/>
            <person name="Tebbal A.B."/>
            <person name="Eichmeier A."/>
        </authorList>
    </citation>
    <scope>NUCLEOTIDE SEQUENCE</scope>
    <source>
        <strain evidence="2">NRRL B-24137</strain>
    </source>
</reference>